<evidence type="ECO:0000313" key="3">
    <source>
        <dbReference type="Proteomes" id="UP000886653"/>
    </source>
</evidence>
<evidence type="ECO:0000256" key="1">
    <source>
        <dbReference type="SAM" id="SignalP"/>
    </source>
</evidence>
<dbReference type="AlphaFoldDB" id="A0A9P6TF01"/>
<accession>A0A9P6TF01</accession>
<proteinExistence type="predicted"/>
<organism evidence="2 3">
    <name type="scientific">Cronartium quercuum f. sp. fusiforme G11</name>
    <dbReference type="NCBI Taxonomy" id="708437"/>
    <lineage>
        <taxon>Eukaryota</taxon>
        <taxon>Fungi</taxon>
        <taxon>Dikarya</taxon>
        <taxon>Basidiomycota</taxon>
        <taxon>Pucciniomycotina</taxon>
        <taxon>Pucciniomycetes</taxon>
        <taxon>Pucciniales</taxon>
        <taxon>Coleosporiaceae</taxon>
        <taxon>Cronartium</taxon>
    </lineage>
</organism>
<feature type="chain" id="PRO_5040199646" description="Photosystem II protein K" evidence="1">
    <location>
        <begin position="17"/>
        <end position="52"/>
    </location>
</feature>
<dbReference type="Proteomes" id="UP000886653">
    <property type="component" value="Unassembled WGS sequence"/>
</dbReference>
<name>A0A9P6TF01_9BASI</name>
<feature type="signal peptide" evidence="1">
    <location>
        <begin position="1"/>
        <end position="16"/>
    </location>
</feature>
<dbReference type="EMBL" id="MU167239">
    <property type="protein sequence ID" value="KAG0148268.1"/>
    <property type="molecule type" value="Genomic_DNA"/>
</dbReference>
<sequence>MYFFFHLLRALHNCFLIIFFNFQRPNLVLPRITPFIIVLLSQPSNPLSSYLI</sequence>
<evidence type="ECO:0000313" key="2">
    <source>
        <dbReference type="EMBL" id="KAG0148268.1"/>
    </source>
</evidence>
<protein>
    <recommendedName>
        <fullName evidence="4">Photosystem II protein K</fullName>
    </recommendedName>
</protein>
<evidence type="ECO:0008006" key="4">
    <source>
        <dbReference type="Google" id="ProtNLM"/>
    </source>
</evidence>
<gene>
    <name evidence="2" type="ORF">CROQUDRAFT_695208</name>
</gene>
<reference evidence="2" key="1">
    <citation type="submission" date="2013-11" db="EMBL/GenBank/DDBJ databases">
        <title>Genome sequence of the fusiform rust pathogen reveals effectors for host alternation and coevolution with pine.</title>
        <authorList>
            <consortium name="DOE Joint Genome Institute"/>
            <person name="Smith K."/>
            <person name="Pendleton A."/>
            <person name="Kubisiak T."/>
            <person name="Anderson C."/>
            <person name="Salamov A."/>
            <person name="Aerts A."/>
            <person name="Riley R."/>
            <person name="Clum A."/>
            <person name="Lindquist E."/>
            <person name="Ence D."/>
            <person name="Campbell M."/>
            <person name="Kronenberg Z."/>
            <person name="Feau N."/>
            <person name="Dhillon B."/>
            <person name="Hamelin R."/>
            <person name="Burleigh J."/>
            <person name="Smith J."/>
            <person name="Yandell M."/>
            <person name="Nelson C."/>
            <person name="Grigoriev I."/>
            <person name="Davis J."/>
        </authorList>
    </citation>
    <scope>NUCLEOTIDE SEQUENCE</scope>
    <source>
        <strain evidence="2">G11</strain>
    </source>
</reference>
<keyword evidence="3" id="KW-1185">Reference proteome</keyword>
<keyword evidence="1" id="KW-0732">Signal</keyword>
<comment type="caution">
    <text evidence="2">The sequence shown here is derived from an EMBL/GenBank/DDBJ whole genome shotgun (WGS) entry which is preliminary data.</text>
</comment>